<gene>
    <name evidence="4" type="ORF">RchiOBHm_Chr5g0064421</name>
</gene>
<reference evidence="4 5" key="1">
    <citation type="journal article" date="2018" name="Nat. Genet.">
        <title>The Rosa genome provides new insights in the design of modern roses.</title>
        <authorList>
            <person name="Bendahmane M."/>
        </authorList>
    </citation>
    <scope>NUCLEOTIDE SEQUENCE [LARGE SCALE GENOMIC DNA]</scope>
    <source>
        <strain evidence="5">cv. Old Blush</strain>
    </source>
</reference>
<dbReference type="InterPro" id="IPR044257">
    <property type="entry name" value="TRM32-like"/>
</dbReference>
<dbReference type="AlphaFoldDB" id="A0A2P6QIQ0"/>
<feature type="compositionally biased region" description="Acidic residues" evidence="1">
    <location>
        <begin position="383"/>
        <end position="398"/>
    </location>
</feature>
<name>A0A2P6QIQ0_ROSCH</name>
<sequence length="631" mass="72049">MHDVKPSDDFSKAPYELVASNENCTLEQAISPEKVMESSPSKKPITSNQLKKDISHDQFYDHVDLLELIKANKEFFLKFLQDPDVNRNQFPGLHKSNTKVRLTKSSSFPVADSSRARSVMPSTLKHKQNEIWSFPKGEKLLASTRSPKLVTSESQEDLPEGFRYQGWNQLVVSRFKDIKQKLMHAPQESKKGNTPTSTETLIPEDPSGCDGKEMCETPEMITGEERSKIDGLDDTLGKRKRRVSRTSSLDESLNRYSQLFESSCRSEAKLHHSMSLKLRSEEKVTSTGNAQKCTRRNLSLPDLDSLCSFLNGPHRDAFRLGIPVKNVVDHKTSKENDSHIGPKLASLNVDTGKSEGLEAILETEFQNSIEEQSDREDLHEYVVEPEEEEEEEEEEGEEESRTHEQRDIVFTMSPEGEKAQPSGSCTFESYSSELSISEELCSSAKCEQTEIEQTNVDHHSSQFVDKMDNPELNYVRDVLGLSGFMGNEFLGTWYSMDQPLDPSVFKELEARFQHQLDFTGNWDHQLLFDLVNETLLDIHERSYTYFPRALSFSGSKHRPMPKGQHLLEDVWTRISSHMSFRPELVQSLDDILARDLAKADTWMNLQWETECVALELEDLIFEELLDEVICS</sequence>
<evidence type="ECO:0000259" key="2">
    <source>
        <dbReference type="Pfam" id="PF12552"/>
    </source>
</evidence>
<dbReference type="InterPro" id="IPR022212">
    <property type="entry name" value="DUF3741"/>
</dbReference>
<dbReference type="Gramene" id="PRQ34040">
    <property type="protein sequence ID" value="PRQ34040"/>
    <property type="gene ID" value="RchiOBHm_Chr5g0064421"/>
</dbReference>
<dbReference type="STRING" id="74649.A0A2P6QIQ0"/>
<feature type="region of interest" description="Disordered" evidence="1">
    <location>
        <begin position="366"/>
        <end position="407"/>
    </location>
</feature>
<proteinExistence type="predicted"/>
<comment type="caution">
    <text evidence="4">The sequence shown here is derived from an EMBL/GenBank/DDBJ whole genome shotgun (WGS) entry which is preliminary data.</text>
</comment>
<feature type="domain" description="DUF3741" evidence="2">
    <location>
        <begin position="43"/>
        <end position="84"/>
    </location>
</feature>
<evidence type="ECO:0000259" key="3">
    <source>
        <dbReference type="Pfam" id="PF14309"/>
    </source>
</evidence>
<dbReference type="Pfam" id="PF14309">
    <property type="entry name" value="DUF4378"/>
    <property type="match status" value="1"/>
</dbReference>
<organism evidence="4 5">
    <name type="scientific">Rosa chinensis</name>
    <name type="common">China rose</name>
    <dbReference type="NCBI Taxonomy" id="74649"/>
    <lineage>
        <taxon>Eukaryota</taxon>
        <taxon>Viridiplantae</taxon>
        <taxon>Streptophyta</taxon>
        <taxon>Embryophyta</taxon>
        <taxon>Tracheophyta</taxon>
        <taxon>Spermatophyta</taxon>
        <taxon>Magnoliopsida</taxon>
        <taxon>eudicotyledons</taxon>
        <taxon>Gunneridae</taxon>
        <taxon>Pentapetalae</taxon>
        <taxon>rosids</taxon>
        <taxon>fabids</taxon>
        <taxon>Rosales</taxon>
        <taxon>Rosaceae</taxon>
        <taxon>Rosoideae</taxon>
        <taxon>Rosoideae incertae sedis</taxon>
        <taxon>Rosa</taxon>
    </lineage>
</organism>
<evidence type="ECO:0000313" key="4">
    <source>
        <dbReference type="EMBL" id="PRQ34040.1"/>
    </source>
</evidence>
<dbReference type="PANTHER" id="PTHR47071">
    <property type="entry name" value="PROTEIN TRM32"/>
    <property type="match status" value="1"/>
</dbReference>
<evidence type="ECO:0008006" key="6">
    <source>
        <dbReference type="Google" id="ProtNLM"/>
    </source>
</evidence>
<evidence type="ECO:0000313" key="5">
    <source>
        <dbReference type="Proteomes" id="UP000238479"/>
    </source>
</evidence>
<evidence type="ECO:0000256" key="1">
    <source>
        <dbReference type="SAM" id="MobiDB-lite"/>
    </source>
</evidence>
<dbReference type="InterPro" id="IPR025486">
    <property type="entry name" value="DUF4378"/>
</dbReference>
<dbReference type="OMA" id="CMGGIFN"/>
<feature type="domain" description="DUF4378" evidence="3">
    <location>
        <begin position="471"/>
        <end position="627"/>
    </location>
</feature>
<protein>
    <recommendedName>
        <fullName evidence="6">DUF4378 domain-containing protein</fullName>
    </recommendedName>
</protein>
<accession>A0A2P6QIQ0</accession>
<dbReference type="PANTHER" id="PTHR47071:SF2">
    <property type="entry name" value="PROTEIN TRM32"/>
    <property type="match status" value="1"/>
</dbReference>
<feature type="region of interest" description="Disordered" evidence="1">
    <location>
        <begin position="184"/>
        <end position="212"/>
    </location>
</feature>
<dbReference type="Proteomes" id="UP000238479">
    <property type="component" value="Chromosome 5"/>
</dbReference>
<dbReference type="Pfam" id="PF12552">
    <property type="entry name" value="DUF3741"/>
    <property type="match status" value="1"/>
</dbReference>
<keyword evidence="5" id="KW-1185">Reference proteome</keyword>
<dbReference type="EMBL" id="PDCK01000043">
    <property type="protein sequence ID" value="PRQ34040.1"/>
    <property type="molecule type" value="Genomic_DNA"/>
</dbReference>